<accession>A0AAN5I809</accession>
<evidence type="ECO:0000313" key="3">
    <source>
        <dbReference type="Proteomes" id="UP001328107"/>
    </source>
</evidence>
<feature type="non-terminal residue" evidence="2">
    <location>
        <position position="305"/>
    </location>
</feature>
<proteinExistence type="predicted"/>
<dbReference type="EMBL" id="BTRK01000005">
    <property type="protein sequence ID" value="GMR55963.1"/>
    <property type="molecule type" value="Genomic_DNA"/>
</dbReference>
<protein>
    <recommendedName>
        <fullName evidence="4">G protein-coupled receptor</fullName>
    </recommendedName>
</protein>
<feature type="transmembrane region" description="Helical" evidence="1">
    <location>
        <begin position="262"/>
        <end position="283"/>
    </location>
</feature>
<dbReference type="PANTHER" id="PTHR22943:SF248">
    <property type="entry name" value="SEVEN TM RECEPTOR"/>
    <property type="match status" value="1"/>
</dbReference>
<dbReference type="Proteomes" id="UP001328107">
    <property type="component" value="Unassembled WGS sequence"/>
</dbReference>
<keyword evidence="1" id="KW-0472">Membrane</keyword>
<comment type="caution">
    <text evidence="2">The sequence shown here is derived from an EMBL/GenBank/DDBJ whole genome shotgun (WGS) entry which is preliminary data.</text>
</comment>
<dbReference type="InterPro" id="IPR019422">
    <property type="entry name" value="7TM_GPCR_serpentine_rcpt_Srh"/>
</dbReference>
<organism evidence="2 3">
    <name type="scientific">Pristionchus mayeri</name>
    <dbReference type="NCBI Taxonomy" id="1317129"/>
    <lineage>
        <taxon>Eukaryota</taxon>
        <taxon>Metazoa</taxon>
        <taxon>Ecdysozoa</taxon>
        <taxon>Nematoda</taxon>
        <taxon>Chromadorea</taxon>
        <taxon>Rhabditida</taxon>
        <taxon>Rhabditina</taxon>
        <taxon>Diplogasteromorpha</taxon>
        <taxon>Diplogasteroidea</taxon>
        <taxon>Neodiplogasteridae</taxon>
        <taxon>Pristionchus</taxon>
    </lineage>
</organism>
<keyword evidence="1" id="KW-0812">Transmembrane</keyword>
<gene>
    <name evidence="2" type="ORF">PMAYCL1PPCAC_26158</name>
</gene>
<dbReference type="Pfam" id="PF10318">
    <property type="entry name" value="7TM_GPCR_Srh"/>
    <property type="match status" value="1"/>
</dbReference>
<feature type="transmembrane region" description="Helical" evidence="1">
    <location>
        <begin position="228"/>
        <end position="250"/>
    </location>
</feature>
<feature type="transmembrane region" description="Helical" evidence="1">
    <location>
        <begin position="48"/>
        <end position="66"/>
    </location>
</feature>
<keyword evidence="3" id="KW-1185">Reference proteome</keyword>
<evidence type="ECO:0008006" key="4">
    <source>
        <dbReference type="Google" id="ProtNLM"/>
    </source>
</evidence>
<dbReference type="AlphaFoldDB" id="A0AAN5I809"/>
<evidence type="ECO:0000256" key="1">
    <source>
        <dbReference type="SAM" id="Phobius"/>
    </source>
</evidence>
<keyword evidence="1" id="KW-1133">Transmembrane helix</keyword>
<feature type="transmembrane region" description="Helical" evidence="1">
    <location>
        <begin position="155"/>
        <end position="184"/>
    </location>
</feature>
<dbReference type="PANTHER" id="PTHR22943">
    <property type="entry name" value="7-TRANSMEMBRANE DOMAIN RECEPTOR C.ELEGANS"/>
    <property type="match status" value="1"/>
</dbReference>
<sequence length="305" mass="33905">TLVRNVAYFFIYFSLMTTACVWMLIPGSCLLQYLSLHNSHFSNVKKLALSYGFSLIMIAWSTPYLLNFYPSAAFDETVREAHRPDPCDSFVALGGVLMPTDEHPKGILNFALECIIPTYVISYGTFAFCICKSRQTLASLNSTLSDKTHVMHRRFLLMLALQNLLPLVVLSVPMTIFFIVVVSGYGMGLMTLIMTFSYWTLPMIQGSVALKFVLLANNPPVERSGMSTTILLSSTTSGVLGSILNCAVLHVLWKRKYPTNLLAYRISITALQWLLMSSIVTALSNKAHLYHSSSGHIVVFGFIAT</sequence>
<feature type="transmembrane region" description="Helical" evidence="1">
    <location>
        <begin position="6"/>
        <end position="36"/>
    </location>
</feature>
<evidence type="ECO:0000313" key="2">
    <source>
        <dbReference type="EMBL" id="GMR55963.1"/>
    </source>
</evidence>
<feature type="transmembrane region" description="Helical" evidence="1">
    <location>
        <begin position="107"/>
        <end position="131"/>
    </location>
</feature>
<reference evidence="3" key="1">
    <citation type="submission" date="2022-10" db="EMBL/GenBank/DDBJ databases">
        <title>Genome assembly of Pristionchus species.</title>
        <authorList>
            <person name="Yoshida K."/>
            <person name="Sommer R.J."/>
        </authorList>
    </citation>
    <scope>NUCLEOTIDE SEQUENCE [LARGE SCALE GENOMIC DNA]</scope>
    <source>
        <strain evidence="3">RS5460</strain>
    </source>
</reference>
<name>A0AAN5I809_9BILA</name>
<feature type="non-terminal residue" evidence="2">
    <location>
        <position position="1"/>
    </location>
</feature>